<evidence type="ECO:0000313" key="2">
    <source>
        <dbReference type="EMBL" id="PWY98822.1"/>
    </source>
</evidence>
<feature type="compositionally biased region" description="Basic and acidic residues" evidence="1">
    <location>
        <begin position="79"/>
        <end position="101"/>
    </location>
</feature>
<feature type="compositionally biased region" description="Polar residues" evidence="1">
    <location>
        <begin position="836"/>
        <end position="853"/>
    </location>
</feature>
<feature type="compositionally biased region" description="Low complexity" evidence="1">
    <location>
        <begin position="358"/>
        <end position="372"/>
    </location>
</feature>
<sequence length="909" mass="95403">MAATSRRRSSQGLHSSGSSTQLARRGSSGRPGGARGRFDPSFMMSSNAPSGDSHSRDRSPHETQSSATSAESGLGPRRKSVEDARANEKAARRGKSTDRLPRSGASSTNLSAKRSKSYTSLGMTFEDGGGKRRKASSKRDKDIPDPNEGEDGWTSASADNTSSDNSADISPSSSPADDGLVLGIKKRPPALQRTATNTTLPDPRKESFSQPPDTPKASAQQLPSQADEPPPSPTIAKTAAAAAAPADLSLAVTESTHRDTGKPAHLTREDTSRTLVGSETNPTSSSKASASFSQAQPDSTVSDLDRSLSSLRLDTSTISSAATPSAATASTGDVGLSAEAVPQARHQRAPSNASNRTLRSSMPISSSPVSIRSRSSVFSSRLMLLPRESQAAAPPMLDTHNALAGRLGARHEDRGDLLAPLPGPSNYGHGRSASALPSSTSAPAGLHEQQNRSHSARHKSSMGSMTGSRASLSSPSASIGSLSKTGSRAQRASMLELGDDSHHAGVSAATTADRHRSTSTQSLTAADAAKLAAKLRLARDSMDDPMSSGYAPQQRGYNPRLERYKKPVISTFAKDVDTEAPQPIEVADSSVYSKLFSQAHDSKDDSDRGRRMIRYVMGYGISGPPIEKSTLSDALLGPSLDMDDFESSWAPALANAAGLGPRPGHNAMRGIETEYGLVAPDATTAAGGPNSTPLHLIHGLTTTSPDPFPLDPTDVPGLQDGTDVFESHPVGRGLGQQPPIQFVDPGLIRAIAITTHAISAHRMHVVTRRYADPMRDGLERVARSSGRISDVPRAPPNSLPNSPQVTARWGRKTAPNSPMGYRTDARGETGGRPSMQRHNTSDQTQRAQSGTLGSLSSAITSTQSSSNLAGQLYNLVDAAEHPVRSLKRVWSGGLTRGGLAALTRTDEEA</sequence>
<dbReference type="Proteomes" id="UP000246740">
    <property type="component" value="Unassembled WGS sequence"/>
</dbReference>
<feature type="compositionally biased region" description="Basic and acidic residues" evidence="1">
    <location>
        <begin position="255"/>
        <end position="272"/>
    </location>
</feature>
<feature type="region of interest" description="Disordered" evidence="1">
    <location>
        <begin position="1"/>
        <end position="307"/>
    </location>
</feature>
<organism evidence="2 3">
    <name type="scientific">Testicularia cyperi</name>
    <dbReference type="NCBI Taxonomy" id="1882483"/>
    <lineage>
        <taxon>Eukaryota</taxon>
        <taxon>Fungi</taxon>
        <taxon>Dikarya</taxon>
        <taxon>Basidiomycota</taxon>
        <taxon>Ustilaginomycotina</taxon>
        <taxon>Ustilaginomycetes</taxon>
        <taxon>Ustilaginales</taxon>
        <taxon>Anthracoideaceae</taxon>
        <taxon>Testicularia</taxon>
    </lineage>
</organism>
<feature type="compositionally biased region" description="Polar residues" evidence="1">
    <location>
        <begin position="43"/>
        <end position="52"/>
    </location>
</feature>
<evidence type="ECO:0000313" key="3">
    <source>
        <dbReference type="Proteomes" id="UP000246740"/>
    </source>
</evidence>
<dbReference type="InParanoid" id="A0A317XLZ8"/>
<feature type="region of interest" description="Disordered" evidence="1">
    <location>
        <begin position="781"/>
        <end position="858"/>
    </location>
</feature>
<feature type="compositionally biased region" description="Low complexity" evidence="1">
    <location>
        <begin position="284"/>
        <end position="307"/>
    </location>
</feature>
<feature type="compositionally biased region" description="Polar residues" evidence="1">
    <location>
        <begin position="273"/>
        <end position="283"/>
    </location>
</feature>
<reference evidence="2 3" key="1">
    <citation type="journal article" date="2018" name="Mol. Biol. Evol.">
        <title>Broad Genomic Sampling Reveals a Smut Pathogenic Ancestry of the Fungal Clade Ustilaginomycotina.</title>
        <authorList>
            <person name="Kijpornyongpan T."/>
            <person name="Mondo S.J."/>
            <person name="Barry K."/>
            <person name="Sandor L."/>
            <person name="Lee J."/>
            <person name="Lipzen A."/>
            <person name="Pangilinan J."/>
            <person name="LaButti K."/>
            <person name="Hainaut M."/>
            <person name="Henrissat B."/>
            <person name="Grigoriev I.V."/>
            <person name="Spatafora J.W."/>
            <person name="Aime M.C."/>
        </authorList>
    </citation>
    <scope>NUCLEOTIDE SEQUENCE [LARGE SCALE GENOMIC DNA]</scope>
    <source>
        <strain evidence="2 3">MCA 3645</strain>
    </source>
</reference>
<feature type="compositionally biased region" description="Low complexity" evidence="1">
    <location>
        <begin position="154"/>
        <end position="178"/>
    </location>
</feature>
<gene>
    <name evidence="2" type="ORF">BCV70DRAFT_164294</name>
</gene>
<dbReference type="EMBL" id="KZ819197">
    <property type="protein sequence ID" value="PWY98822.1"/>
    <property type="molecule type" value="Genomic_DNA"/>
</dbReference>
<keyword evidence="3" id="KW-1185">Reference proteome</keyword>
<feature type="compositionally biased region" description="Low complexity" evidence="1">
    <location>
        <begin position="234"/>
        <end position="246"/>
    </location>
</feature>
<dbReference type="AlphaFoldDB" id="A0A317XLZ8"/>
<feature type="region of interest" description="Disordered" evidence="1">
    <location>
        <begin position="414"/>
        <end position="525"/>
    </location>
</feature>
<feature type="compositionally biased region" description="Polar residues" evidence="1">
    <location>
        <begin position="104"/>
        <end position="122"/>
    </location>
</feature>
<protein>
    <submittedName>
        <fullName evidence="2">Uncharacterized protein</fullName>
    </submittedName>
</protein>
<proteinExistence type="predicted"/>
<feature type="region of interest" description="Disordered" evidence="1">
    <location>
        <begin position="341"/>
        <end position="372"/>
    </location>
</feature>
<feature type="compositionally biased region" description="Low complexity" evidence="1">
    <location>
        <begin position="10"/>
        <end position="28"/>
    </location>
</feature>
<feature type="compositionally biased region" description="Low complexity" evidence="1">
    <location>
        <begin position="467"/>
        <end position="483"/>
    </location>
</feature>
<dbReference type="OrthoDB" id="3362327at2759"/>
<feature type="compositionally biased region" description="Low complexity" evidence="1">
    <location>
        <begin position="432"/>
        <end position="444"/>
    </location>
</feature>
<name>A0A317XLZ8_9BASI</name>
<accession>A0A317XLZ8</accession>
<evidence type="ECO:0000256" key="1">
    <source>
        <dbReference type="SAM" id="MobiDB-lite"/>
    </source>
</evidence>
<feature type="compositionally biased region" description="Polar residues" evidence="1">
    <location>
        <begin position="62"/>
        <end position="71"/>
    </location>
</feature>